<feature type="region of interest" description="Disordered" evidence="1">
    <location>
        <begin position="1"/>
        <end position="25"/>
    </location>
</feature>
<evidence type="ECO:0000313" key="3">
    <source>
        <dbReference type="Proteomes" id="UP000095607"/>
    </source>
</evidence>
<reference evidence="2 3" key="1">
    <citation type="submission" date="2016-09" db="EMBL/GenBank/DDBJ databases">
        <title>Complete genome sequence of Deltia acidovorans CM13 isolated from murine proximal colonic tissue.</title>
        <authorList>
            <person name="Saffarian A."/>
        </authorList>
    </citation>
    <scope>NUCLEOTIDE SEQUENCE [LARGE SCALE GENOMIC DNA]</scope>
    <source>
        <strain evidence="2 3">CM13</strain>
    </source>
</reference>
<feature type="compositionally biased region" description="Basic residues" evidence="1">
    <location>
        <begin position="7"/>
        <end position="17"/>
    </location>
</feature>
<organism evidence="2 3">
    <name type="scientific">Delftia tsuruhatensis</name>
    <dbReference type="NCBI Taxonomy" id="180282"/>
    <lineage>
        <taxon>Bacteria</taxon>
        <taxon>Pseudomonadati</taxon>
        <taxon>Pseudomonadota</taxon>
        <taxon>Betaproteobacteria</taxon>
        <taxon>Burkholderiales</taxon>
        <taxon>Comamonadaceae</taxon>
        <taxon>Delftia</taxon>
    </lineage>
</organism>
<protein>
    <recommendedName>
        <fullName evidence="4">Integrase</fullName>
    </recommendedName>
</protein>
<dbReference type="EMBL" id="CP017420">
    <property type="protein sequence ID" value="AOV05877.1"/>
    <property type="molecule type" value="Genomic_DNA"/>
</dbReference>
<evidence type="ECO:0000256" key="1">
    <source>
        <dbReference type="SAM" id="MobiDB-lite"/>
    </source>
</evidence>
<sequence>MQQLNRAQRRAAQKRRQPSGGTGHIQLPINIRFNAADETQLQLVPLGLATTLIEGTADESTWHTLTLRINWGRFLASGHFPDMEPAMVAAQDAMRSIRARHDRAQTWGASKPEYDAIYEALRICNEMQQQCTRRELRDALERVYAANEYHRKVTAIKNRLDARA</sequence>
<keyword evidence="3" id="KW-1185">Reference proteome</keyword>
<evidence type="ECO:0000313" key="2">
    <source>
        <dbReference type="EMBL" id="AOV05877.1"/>
    </source>
</evidence>
<accession>A0ABM6EEA1</accession>
<name>A0ABM6EEA1_9BURK</name>
<proteinExistence type="predicted"/>
<evidence type="ECO:0008006" key="4">
    <source>
        <dbReference type="Google" id="ProtNLM"/>
    </source>
</evidence>
<gene>
    <name evidence="2" type="ORF">BI380_10380</name>
</gene>
<dbReference type="Proteomes" id="UP000095607">
    <property type="component" value="Chromosome"/>
</dbReference>